<dbReference type="GO" id="GO:0016567">
    <property type="term" value="P:protein ubiquitination"/>
    <property type="evidence" value="ECO:0007669"/>
    <property type="project" value="TreeGrafter"/>
</dbReference>
<feature type="domain" description="CTCHY-type" evidence="7">
    <location>
        <begin position="37"/>
        <end position="101"/>
    </location>
</feature>
<dbReference type="InterPro" id="IPR017921">
    <property type="entry name" value="Znf_CTCHY"/>
</dbReference>
<comment type="caution">
    <text evidence="8">The sequence shown here is derived from an EMBL/GenBank/DDBJ whole genome shotgun (WGS) entry which is preliminary data.</text>
</comment>
<evidence type="ECO:0000256" key="4">
    <source>
        <dbReference type="PROSITE-ProRule" id="PRU00601"/>
    </source>
</evidence>
<evidence type="ECO:0000256" key="3">
    <source>
        <dbReference type="ARBA" id="ARBA00022833"/>
    </source>
</evidence>
<dbReference type="PANTHER" id="PTHR21319">
    <property type="entry name" value="RING FINGER AND CHY ZINC FINGER DOMAIN-CONTAINING PROTEIN 1"/>
    <property type="match status" value="1"/>
</dbReference>
<evidence type="ECO:0000259" key="5">
    <source>
        <dbReference type="PROSITE" id="PS50089"/>
    </source>
</evidence>
<dbReference type="GO" id="GO:0006511">
    <property type="term" value="P:ubiquitin-dependent protein catabolic process"/>
    <property type="evidence" value="ECO:0007669"/>
    <property type="project" value="TreeGrafter"/>
</dbReference>
<evidence type="ECO:0000256" key="2">
    <source>
        <dbReference type="ARBA" id="ARBA00022771"/>
    </source>
</evidence>
<evidence type="ECO:0000259" key="6">
    <source>
        <dbReference type="PROSITE" id="PS51266"/>
    </source>
</evidence>
<gene>
    <name evidence="8" type="ORF">Ddye_016829</name>
</gene>
<feature type="domain" description="RING-type" evidence="5">
    <location>
        <begin position="102"/>
        <end position="150"/>
    </location>
</feature>
<proteinExistence type="predicted"/>
<dbReference type="GO" id="GO:0008270">
    <property type="term" value="F:zinc ion binding"/>
    <property type="evidence" value="ECO:0007669"/>
    <property type="project" value="UniProtKB-KW"/>
</dbReference>
<dbReference type="Pfam" id="PF05495">
    <property type="entry name" value="zf-CHY"/>
    <property type="match status" value="1"/>
</dbReference>
<evidence type="ECO:0000313" key="9">
    <source>
        <dbReference type="Proteomes" id="UP001280121"/>
    </source>
</evidence>
<reference evidence="8" key="1">
    <citation type="journal article" date="2023" name="Plant J.">
        <title>Genome sequences and population genomics provide insights into the demographic history, inbreeding, and mutation load of two 'living fossil' tree species of Dipteronia.</title>
        <authorList>
            <person name="Feng Y."/>
            <person name="Comes H.P."/>
            <person name="Chen J."/>
            <person name="Zhu S."/>
            <person name="Lu R."/>
            <person name="Zhang X."/>
            <person name="Li P."/>
            <person name="Qiu J."/>
            <person name="Olsen K.M."/>
            <person name="Qiu Y."/>
        </authorList>
    </citation>
    <scope>NUCLEOTIDE SEQUENCE</scope>
    <source>
        <strain evidence="8">KIB01</strain>
    </source>
</reference>
<evidence type="ECO:0000313" key="8">
    <source>
        <dbReference type="EMBL" id="KAK2649340.1"/>
    </source>
</evidence>
<evidence type="ECO:0000256" key="1">
    <source>
        <dbReference type="ARBA" id="ARBA00022723"/>
    </source>
</evidence>
<dbReference type="InterPro" id="IPR008913">
    <property type="entry name" value="Znf_CHY"/>
</dbReference>
<accession>A0AAD9U7F8</accession>
<dbReference type="EMBL" id="JANJYI010000005">
    <property type="protein sequence ID" value="KAK2649340.1"/>
    <property type="molecule type" value="Genomic_DNA"/>
</dbReference>
<dbReference type="PROSITE" id="PS51270">
    <property type="entry name" value="ZF_CTCHY"/>
    <property type="match status" value="1"/>
</dbReference>
<protein>
    <submittedName>
        <fullName evidence="8">Uncharacterized protein</fullName>
    </submittedName>
</protein>
<feature type="domain" description="CHY-type" evidence="6">
    <location>
        <begin position="1"/>
        <end position="81"/>
    </location>
</feature>
<organism evidence="8 9">
    <name type="scientific">Dipteronia dyeriana</name>
    <dbReference type="NCBI Taxonomy" id="168575"/>
    <lineage>
        <taxon>Eukaryota</taxon>
        <taxon>Viridiplantae</taxon>
        <taxon>Streptophyta</taxon>
        <taxon>Embryophyta</taxon>
        <taxon>Tracheophyta</taxon>
        <taxon>Spermatophyta</taxon>
        <taxon>Magnoliopsida</taxon>
        <taxon>eudicotyledons</taxon>
        <taxon>Gunneridae</taxon>
        <taxon>Pentapetalae</taxon>
        <taxon>rosids</taxon>
        <taxon>malvids</taxon>
        <taxon>Sapindales</taxon>
        <taxon>Sapindaceae</taxon>
        <taxon>Hippocastanoideae</taxon>
        <taxon>Acereae</taxon>
        <taxon>Dipteronia</taxon>
    </lineage>
</organism>
<dbReference type="GO" id="GO:0061630">
    <property type="term" value="F:ubiquitin protein ligase activity"/>
    <property type="evidence" value="ECO:0007669"/>
    <property type="project" value="TreeGrafter"/>
</dbReference>
<keyword evidence="1" id="KW-0479">Metal-binding</keyword>
<dbReference type="AlphaFoldDB" id="A0AAD9U7F8"/>
<dbReference type="Gene3D" id="3.30.40.10">
    <property type="entry name" value="Zinc/RING finger domain, C3HC4 (zinc finger)"/>
    <property type="match status" value="1"/>
</dbReference>
<dbReference type="PROSITE" id="PS50089">
    <property type="entry name" value="ZF_RING_2"/>
    <property type="match status" value="1"/>
</dbReference>
<dbReference type="SMART" id="SM00184">
    <property type="entry name" value="RING"/>
    <property type="match status" value="1"/>
</dbReference>
<dbReference type="PROSITE" id="PS51266">
    <property type="entry name" value="ZF_CHY"/>
    <property type="match status" value="1"/>
</dbReference>
<dbReference type="PANTHER" id="PTHR21319:SF12">
    <property type="entry name" value="ZINC FINGER (C3HC4-TYPE RING FINGER) FAMILY PROTEIN"/>
    <property type="match status" value="1"/>
</dbReference>
<keyword evidence="9" id="KW-1185">Reference proteome</keyword>
<keyword evidence="3" id="KW-0862">Zinc</keyword>
<dbReference type="SUPFAM" id="SSF57850">
    <property type="entry name" value="RING/U-box"/>
    <property type="match status" value="1"/>
</dbReference>
<dbReference type="InterPro" id="IPR013083">
    <property type="entry name" value="Znf_RING/FYVE/PHD"/>
</dbReference>
<dbReference type="InterPro" id="IPR037275">
    <property type="entry name" value="Znf_CTCHY_sf"/>
</dbReference>
<dbReference type="InterPro" id="IPR001841">
    <property type="entry name" value="Znf_RING"/>
</dbReference>
<dbReference type="Proteomes" id="UP001280121">
    <property type="component" value="Unassembled WGS sequence"/>
</dbReference>
<evidence type="ECO:0000259" key="7">
    <source>
        <dbReference type="PROSITE" id="PS51270"/>
    </source>
</evidence>
<sequence>MTSCEHYRRRCKIRAPCCDKIFPCRHCHNEAMSSLSNPKEHHELVRRDVNQTSKGQFHCDDCGICRVGGRSEFFHCQECGSCYAVSVQNNHLCAENTMKNYCPVCYEYLFDSIKGSTVMKCGHTMHSDCFHEMAEQSIVALSAPKQCSACLPTGKMLEMEIEANKMPEEYQYDVVINPTSGDINRQTVQKLHLVEKNLSIQAGSAVGMPNCHLKSSGHVIMGFDPLQ</sequence>
<dbReference type="InterPro" id="IPR018957">
    <property type="entry name" value="Znf_C3HC4_RING-type"/>
</dbReference>
<dbReference type="GO" id="GO:0005634">
    <property type="term" value="C:nucleus"/>
    <property type="evidence" value="ECO:0007669"/>
    <property type="project" value="TreeGrafter"/>
</dbReference>
<dbReference type="Pfam" id="PF00097">
    <property type="entry name" value="zf-C3HC4"/>
    <property type="match status" value="1"/>
</dbReference>
<dbReference type="SUPFAM" id="SSF161245">
    <property type="entry name" value="Zinc hairpin stack"/>
    <property type="match status" value="1"/>
</dbReference>
<keyword evidence="2 4" id="KW-0863">Zinc-finger</keyword>
<name>A0AAD9U7F8_9ROSI</name>